<reference evidence="1 2" key="1">
    <citation type="submission" date="2023-04" db="EMBL/GenBank/DDBJ databases">
        <title>Two novel species of Flavobacterium.</title>
        <authorList>
            <person name="Liu Q."/>
            <person name="Xin Y.-H."/>
        </authorList>
    </citation>
    <scope>NUCLEOTIDE SEQUENCE [LARGE SCALE GENOMIC DNA]</scope>
    <source>
        <strain evidence="1 2">LB1P51</strain>
    </source>
</reference>
<comment type="caution">
    <text evidence="1">The sequence shown here is derived from an EMBL/GenBank/DDBJ whole genome shotgun (WGS) entry which is preliminary data.</text>
</comment>
<dbReference type="EMBL" id="JASCRZ010000002">
    <property type="protein sequence ID" value="MDI5894392.1"/>
    <property type="molecule type" value="Genomic_DNA"/>
</dbReference>
<organism evidence="1 2">
    <name type="scientific">Flavobacterium algoritolerans</name>
    <dbReference type="NCBI Taxonomy" id="3041254"/>
    <lineage>
        <taxon>Bacteria</taxon>
        <taxon>Pseudomonadati</taxon>
        <taxon>Bacteroidota</taxon>
        <taxon>Flavobacteriia</taxon>
        <taxon>Flavobacteriales</taxon>
        <taxon>Flavobacteriaceae</taxon>
        <taxon>Flavobacterium</taxon>
    </lineage>
</organism>
<name>A0ABT6V871_9FLAO</name>
<evidence type="ECO:0008006" key="3">
    <source>
        <dbReference type="Google" id="ProtNLM"/>
    </source>
</evidence>
<keyword evidence="2" id="KW-1185">Reference proteome</keyword>
<dbReference type="Proteomes" id="UP001243403">
    <property type="component" value="Unassembled WGS sequence"/>
</dbReference>
<gene>
    <name evidence="1" type="ORF">QLS65_05780</name>
</gene>
<protein>
    <recommendedName>
        <fullName evidence="3">Major capsid protein</fullName>
    </recommendedName>
</protein>
<evidence type="ECO:0000313" key="1">
    <source>
        <dbReference type="EMBL" id="MDI5894392.1"/>
    </source>
</evidence>
<proteinExistence type="predicted"/>
<sequence length="305" mass="34276">MPALVDGTWLAQYVEPQLLEEFRNFKDDFIGTLKAPNKAAIDKDGIKFNKLINTIPFHVNKTTAFEPVVVDTKKTLVTWDKLDTGLTVVTDAELRAMAFDKESELRRLHRESFQIGVRDYAMQKLAPNANTAQTPVIRTTGPDDGTGRKKMLYADLVRWYLQIDGLNLTDKAQMFTILCAEHRGDLIEDRASTSNYRDVVIDPVTGAIQRFFQMKFFENNQNVKYIAAGTLKADGAAAVGTDRNASIFYYAPNTVHHIESVQTLLKPMAQATREADPQTEFRLHAYGLTDKKQDYGFGAMISGIV</sequence>
<dbReference type="RefSeq" id="WP_282715877.1">
    <property type="nucleotide sequence ID" value="NZ_JASCRZ010000002.1"/>
</dbReference>
<evidence type="ECO:0000313" key="2">
    <source>
        <dbReference type="Proteomes" id="UP001243403"/>
    </source>
</evidence>
<accession>A0ABT6V871</accession>